<organism evidence="1 2">
    <name type="scientific">Rhizopogon vesiculosus</name>
    <dbReference type="NCBI Taxonomy" id="180088"/>
    <lineage>
        <taxon>Eukaryota</taxon>
        <taxon>Fungi</taxon>
        <taxon>Dikarya</taxon>
        <taxon>Basidiomycota</taxon>
        <taxon>Agaricomycotina</taxon>
        <taxon>Agaricomycetes</taxon>
        <taxon>Agaricomycetidae</taxon>
        <taxon>Boletales</taxon>
        <taxon>Suillineae</taxon>
        <taxon>Rhizopogonaceae</taxon>
        <taxon>Rhizopogon</taxon>
    </lineage>
</organism>
<dbReference type="STRING" id="180088.A0A1J8PTY2"/>
<reference evidence="1 2" key="1">
    <citation type="submission" date="2016-03" db="EMBL/GenBank/DDBJ databases">
        <title>Comparative genomics of the ectomycorrhizal sister species Rhizopogon vinicolor and Rhizopogon vesiculosus (Basidiomycota: Boletales) reveals a divergence of the mating type B locus.</title>
        <authorList>
            <person name="Mujic A.B."/>
            <person name="Kuo A."/>
            <person name="Tritt A."/>
            <person name="Lipzen A."/>
            <person name="Chen C."/>
            <person name="Johnson J."/>
            <person name="Sharma A."/>
            <person name="Barry K."/>
            <person name="Grigoriev I.V."/>
            <person name="Spatafora J.W."/>
        </authorList>
    </citation>
    <scope>NUCLEOTIDE SEQUENCE [LARGE SCALE GENOMIC DNA]</scope>
    <source>
        <strain evidence="1 2">AM-OR11-056</strain>
    </source>
</reference>
<protein>
    <submittedName>
        <fullName evidence="1">Uncharacterized protein</fullName>
    </submittedName>
</protein>
<keyword evidence="2" id="KW-1185">Reference proteome</keyword>
<evidence type="ECO:0000313" key="1">
    <source>
        <dbReference type="EMBL" id="OJA11227.1"/>
    </source>
</evidence>
<dbReference type="OrthoDB" id="341486at2759"/>
<dbReference type="AlphaFoldDB" id="A0A1J8PTY2"/>
<sequence>MALELLMRSDDEMHNLVSSTLAPSVATDRACTRGDIEGLIIAGLTPTGLDILQGYVDRTEDVQTAAMLGVHASPAKFTDAHAERWPDVYRDLLDGFKLLHYRVAFD</sequence>
<feature type="non-terminal residue" evidence="1">
    <location>
        <position position="106"/>
    </location>
</feature>
<gene>
    <name evidence="1" type="ORF">AZE42_07889</name>
</gene>
<proteinExistence type="predicted"/>
<dbReference type="EMBL" id="LVVM01005169">
    <property type="protein sequence ID" value="OJA11227.1"/>
    <property type="molecule type" value="Genomic_DNA"/>
</dbReference>
<name>A0A1J8PTY2_9AGAM</name>
<evidence type="ECO:0000313" key="2">
    <source>
        <dbReference type="Proteomes" id="UP000183567"/>
    </source>
</evidence>
<dbReference type="PANTHER" id="PTHR16453:SF9">
    <property type="entry name" value="GATOR COMPLEX PROTEIN MIOS"/>
    <property type="match status" value="1"/>
</dbReference>
<comment type="caution">
    <text evidence="1">The sequence shown here is derived from an EMBL/GenBank/DDBJ whole genome shotgun (WGS) entry which is preliminary data.</text>
</comment>
<dbReference type="Proteomes" id="UP000183567">
    <property type="component" value="Unassembled WGS sequence"/>
</dbReference>
<accession>A0A1J8PTY2</accession>
<dbReference type="GO" id="GO:0005737">
    <property type="term" value="C:cytoplasm"/>
    <property type="evidence" value="ECO:0007669"/>
    <property type="project" value="TreeGrafter"/>
</dbReference>
<dbReference type="InterPro" id="IPR037593">
    <property type="entry name" value="MIOS/Sea4"/>
</dbReference>
<dbReference type="PANTHER" id="PTHR16453">
    <property type="entry name" value="WD40 DOMAIN-CONTAINING PROTEIN MIO FAMILY MEMBER"/>
    <property type="match status" value="1"/>
</dbReference>